<keyword evidence="3" id="KW-1185">Reference proteome</keyword>
<name>A0ABQ8XUJ8_9EUKA</name>
<feature type="region of interest" description="Disordered" evidence="1">
    <location>
        <begin position="63"/>
        <end position="115"/>
    </location>
</feature>
<evidence type="ECO:0000313" key="2">
    <source>
        <dbReference type="EMBL" id="KAJ6236273.1"/>
    </source>
</evidence>
<dbReference type="EMBL" id="JAOAOG010000245">
    <property type="protein sequence ID" value="KAJ6236273.1"/>
    <property type="molecule type" value="Genomic_DNA"/>
</dbReference>
<evidence type="ECO:0000256" key="1">
    <source>
        <dbReference type="SAM" id="MobiDB-lite"/>
    </source>
</evidence>
<gene>
    <name evidence="2" type="ORF">M0813_28028</name>
</gene>
<protein>
    <submittedName>
        <fullName evidence="2">Uncharacterized protein</fullName>
    </submittedName>
</protein>
<sequence length="163" mass="19196">MSGYYFIDQIKESVGVEEYVLPFFTTSDWDSLIQCVNPKPKLPPRPLKDTFSMIYQNKFKRTSLRRHSSQSIDPIKNSIVNQQPISNKTKNNQLDQQKQKQKQKQKQTESDSNFRGWDQLNELEISLAQNILLNNPKNNHYHNQTQILSPQSKPQMILEQFKK</sequence>
<proteinExistence type="predicted"/>
<organism evidence="2 3">
    <name type="scientific">Anaeramoeba flamelloides</name>
    <dbReference type="NCBI Taxonomy" id="1746091"/>
    <lineage>
        <taxon>Eukaryota</taxon>
        <taxon>Metamonada</taxon>
        <taxon>Anaeramoebidae</taxon>
        <taxon>Anaeramoeba</taxon>
    </lineage>
</organism>
<feature type="region of interest" description="Disordered" evidence="1">
    <location>
        <begin position="142"/>
        <end position="163"/>
    </location>
</feature>
<feature type="compositionally biased region" description="Polar residues" evidence="1">
    <location>
        <begin position="142"/>
        <end position="154"/>
    </location>
</feature>
<feature type="compositionally biased region" description="Polar residues" evidence="1">
    <location>
        <begin position="78"/>
        <end position="95"/>
    </location>
</feature>
<accession>A0ABQ8XUJ8</accession>
<dbReference type="Proteomes" id="UP001150062">
    <property type="component" value="Unassembled WGS sequence"/>
</dbReference>
<comment type="caution">
    <text evidence="2">The sequence shown here is derived from an EMBL/GenBank/DDBJ whole genome shotgun (WGS) entry which is preliminary data.</text>
</comment>
<reference evidence="2" key="1">
    <citation type="submission" date="2022-08" db="EMBL/GenBank/DDBJ databases">
        <title>Novel sulfate-reducing endosymbionts in the free-living metamonad Anaeramoeba.</title>
        <authorList>
            <person name="Jerlstrom-Hultqvist J."/>
            <person name="Cepicka I."/>
            <person name="Gallot-Lavallee L."/>
            <person name="Salas-Leiva D."/>
            <person name="Curtis B.A."/>
            <person name="Zahonova K."/>
            <person name="Pipaliya S."/>
            <person name="Dacks J."/>
            <person name="Roger A.J."/>
        </authorList>
    </citation>
    <scope>NUCLEOTIDE SEQUENCE</scope>
    <source>
        <strain evidence="2">Schooner1</strain>
    </source>
</reference>
<evidence type="ECO:0000313" key="3">
    <source>
        <dbReference type="Proteomes" id="UP001150062"/>
    </source>
</evidence>